<dbReference type="EMBL" id="VBOY01000009">
    <property type="protein sequence ID" value="TMQ68446.1"/>
    <property type="molecule type" value="Genomic_DNA"/>
</dbReference>
<dbReference type="Pfam" id="PF05711">
    <property type="entry name" value="TylF"/>
    <property type="match status" value="1"/>
</dbReference>
<dbReference type="Gene3D" id="3.40.50.150">
    <property type="entry name" value="Vaccinia Virus protein VP39"/>
    <property type="match status" value="1"/>
</dbReference>
<dbReference type="GO" id="GO:0032259">
    <property type="term" value="P:methylation"/>
    <property type="evidence" value="ECO:0007669"/>
    <property type="project" value="UniProtKB-KW"/>
</dbReference>
<evidence type="ECO:0000313" key="2">
    <source>
        <dbReference type="Proteomes" id="UP000316609"/>
    </source>
</evidence>
<dbReference type="PANTHER" id="PTHR40036:SF1">
    <property type="entry name" value="MACROCIN O-METHYLTRANSFERASE"/>
    <property type="match status" value="1"/>
</dbReference>
<gene>
    <name evidence="1" type="ORF">E6K78_01170</name>
</gene>
<protein>
    <submittedName>
        <fullName evidence="1">Class I SAM-dependent methyltransferase</fullName>
    </submittedName>
</protein>
<dbReference type="PANTHER" id="PTHR40036">
    <property type="entry name" value="MACROCIN O-METHYLTRANSFERASE"/>
    <property type="match status" value="1"/>
</dbReference>
<comment type="caution">
    <text evidence="1">The sequence shown here is derived from an EMBL/GenBank/DDBJ whole genome shotgun (WGS) entry which is preliminary data.</text>
</comment>
<proteinExistence type="predicted"/>
<name>A0A538TXS5_UNCEI</name>
<reference evidence="1 2" key="1">
    <citation type="journal article" date="2019" name="Nat. Microbiol.">
        <title>Mediterranean grassland soil C-N compound turnover is dependent on rainfall and depth, and is mediated by genomically divergent microorganisms.</title>
        <authorList>
            <person name="Diamond S."/>
            <person name="Andeer P.F."/>
            <person name="Li Z."/>
            <person name="Crits-Christoph A."/>
            <person name="Burstein D."/>
            <person name="Anantharaman K."/>
            <person name="Lane K.R."/>
            <person name="Thomas B.C."/>
            <person name="Pan C."/>
            <person name="Northen T.R."/>
            <person name="Banfield J.F."/>
        </authorList>
    </citation>
    <scope>NUCLEOTIDE SEQUENCE [LARGE SCALE GENOMIC DNA]</scope>
    <source>
        <strain evidence="1">WS_8</strain>
    </source>
</reference>
<accession>A0A538TXS5</accession>
<dbReference type="AlphaFoldDB" id="A0A538TXS5"/>
<dbReference type="SUPFAM" id="SSF53335">
    <property type="entry name" value="S-adenosyl-L-methionine-dependent methyltransferases"/>
    <property type="match status" value="1"/>
</dbReference>
<dbReference type="InterPro" id="IPR008884">
    <property type="entry name" value="TylF_MeTrfase"/>
</dbReference>
<keyword evidence="1" id="KW-0489">Methyltransferase</keyword>
<dbReference type="GO" id="GO:0008168">
    <property type="term" value="F:methyltransferase activity"/>
    <property type="evidence" value="ECO:0007669"/>
    <property type="project" value="UniProtKB-KW"/>
</dbReference>
<evidence type="ECO:0000313" key="1">
    <source>
        <dbReference type="EMBL" id="TMQ68446.1"/>
    </source>
</evidence>
<dbReference type="InterPro" id="IPR029063">
    <property type="entry name" value="SAM-dependent_MTases_sf"/>
</dbReference>
<organism evidence="1 2">
    <name type="scientific">Eiseniibacteriota bacterium</name>
    <dbReference type="NCBI Taxonomy" id="2212470"/>
    <lineage>
        <taxon>Bacteria</taxon>
        <taxon>Candidatus Eiseniibacteriota</taxon>
    </lineage>
</organism>
<sequence>MISQPGPEAPLRTTAERQAAAAYAQAFEQCPDDVQTKLANFTKYVRRQDLTRLLSRYEIFKQVLDVKGSIVECGVFRGFGLMAWANFSAVMEPANLTRRIYGFDSFAGFLAVGDADRNARRAHESGDLRADAYEELQQLVRVYDTNRFLGHVDKVHLVKGAAEHTIPDFVEAHPHLVVSLLFLDFDLYEPTRVALEHFVPRMPKGAILALDELDNPMWPGETKALLDTLAIGRLRLRRAGWDPYIAYAVIE</sequence>
<dbReference type="Proteomes" id="UP000316609">
    <property type="component" value="Unassembled WGS sequence"/>
</dbReference>
<keyword evidence="1" id="KW-0808">Transferase</keyword>